<gene>
    <name evidence="1" type="ORF">LTR37_014739</name>
</gene>
<comment type="caution">
    <text evidence="1">The sequence shown here is derived from an EMBL/GenBank/DDBJ whole genome shotgun (WGS) entry which is preliminary data.</text>
</comment>
<sequence>MSRRNTETLTASDNYTYSIDLSVSWTNETAVLNRIPKDLAPSLITEGLWLDEVGETFYAYGGCLSGALGYAQLPAAPSNELWQFTPSGMSASNFSVLSRAGFATYGGGNGLGFALGGVINDKSDSDLLYQEEIEGEYQFNPPGMVVYNDTSENWYNVSTEAISYYGTAISGATQFVPAFGPEGLLFVLGGRAAYAGESST</sequence>
<proteinExistence type="predicted"/>
<dbReference type="Proteomes" id="UP001281147">
    <property type="component" value="Unassembled WGS sequence"/>
</dbReference>
<dbReference type="EMBL" id="JAUTXU010000157">
    <property type="protein sequence ID" value="KAK3703009.1"/>
    <property type="molecule type" value="Genomic_DNA"/>
</dbReference>
<accession>A0ACC3MST1</accession>
<protein>
    <submittedName>
        <fullName evidence="1">Uncharacterized protein</fullName>
    </submittedName>
</protein>
<name>A0ACC3MST1_9PEZI</name>
<evidence type="ECO:0000313" key="2">
    <source>
        <dbReference type="Proteomes" id="UP001281147"/>
    </source>
</evidence>
<reference evidence="1" key="1">
    <citation type="submission" date="2023-07" db="EMBL/GenBank/DDBJ databases">
        <title>Black Yeasts Isolated from many extreme environments.</title>
        <authorList>
            <person name="Coleine C."/>
            <person name="Stajich J.E."/>
            <person name="Selbmann L."/>
        </authorList>
    </citation>
    <scope>NUCLEOTIDE SEQUENCE</scope>
    <source>
        <strain evidence="1">CCFEE 5714</strain>
    </source>
</reference>
<organism evidence="1 2">
    <name type="scientific">Vermiconidia calcicola</name>
    <dbReference type="NCBI Taxonomy" id="1690605"/>
    <lineage>
        <taxon>Eukaryota</taxon>
        <taxon>Fungi</taxon>
        <taxon>Dikarya</taxon>
        <taxon>Ascomycota</taxon>
        <taxon>Pezizomycotina</taxon>
        <taxon>Dothideomycetes</taxon>
        <taxon>Dothideomycetidae</taxon>
        <taxon>Mycosphaerellales</taxon>
        <taxon>Extremaceae</taxon>
        <taxon>Vermiconidia</taxon>
    </lineage>
</organism>
<keyword evidence="2" id="KW-1185">Reference proteome</keyword>
<evidence type="ECO:0000313" key="1">
    <source>
        <dbReference type="EMBL" id="KAK3703009.1"/>
    </source>
</evidence>